<name>A0A5C5YBZ0_9PLAN</name>
<dbReference type="PANTHER" id="PTHR42693:SF42">
    <property type="entry name" value="ARYLSULFATASE G"/>
    <property type="match status" value="1"/>
</dbReference>
<dbReference type="EMBL" id="SJPL01000001">
    <property type="protein sequence ID" value="TWT72303.1"/>
    <property type="molecule type" value="Genomic_DNA"/>
</dbReference>
<keyword evidence="3" id="KW-0479">Metal-binding</keyword>
<comment type="cofactor">
    <cofactor evidence="1">
        <name>Ca(2+)</name>
        <dbReference type="ChEBI" id="CHEBI:29108"/>
    </cofactor>
</comment>
<feature type="domain" description="Sulfatase N-terminal" evidence="8">
    <location>
        <begin position="38"/>
        <end position="376"/>
    </location>
</feature>
<comment type="caution">
    <text evidence="9">The sequence shown here is derived from an EMBL/GenBank/DDBJ whole genome shotgun (WGS) entry which is preliminary data.</text>
</comment>
<organism evidence="9 10">
    <name type="scientific">Crateriforma conspicua</name>
    <dbReference type="NCBI Taxonomy" id="2527996"/>
    <lineage>
        <taxon>Bacteria</taxon>
        <taxon>Pseudomonadati</taxon>
        <taxon>Planctomycetota</taxon>
        <taxon>Planctomycetia</taxon>
        <taxon>Planctomycetales</taxon>
        <taxon>Planctomycetaceae</taxon>
        <taxon>Crateriforma</taxon>
    </lineage>
</organism>
<evidence type="ECO:0000259" key="8">
    <source>
        <dbReference type="Pfam" id="PF00884"/>
    </source>
</evidence>
<accession>A0A5C5YBZ0</accession>
<gene>
    <name evidence="9" type="primary">atsA_90</name>
    <name evidence="9" type="ORF">Pan14r_46230</name>
</gene>
<dbReference type="Proteomes" id="UP000317238">
    <property type="component" value="Unassembled WGS sequence"/>
</dbReference>
<reference evidence="9 10" key="1">
    <citation type="submission" date="2019-02" db="EMBL/GenBank/DDBJ databases">
        <title>Deep-cultivation of Planctomycetes and their phenomic and genomic characterization uncovers novel biology.</title>
        <authorList>
            <person name="Wiegand S."/>
            <person name="Jogler M."/>
            <person name="Boedeker C."/>
            <person name="Pinto D."/>
            <person name="Vollmers J."/>
            <person name="Rivas-Marin E."/>
            <person name="Kohn T."/>
            <person name="Peeters S.H."/>
            <person name="Heuer A."/>
            <person name="Rast P."/>
            <person name="Oberbeckmann S."/>
            <person name="Bunk B."/>
            <person name="Jeske O."/>
            <person name="Meyerdierks A."/>
            <person name="Storesund J.E."/>
            <person name="Kallscheuer N."/>
            <person name="Luecker S."/>
            <person name="Lage O.M."/>
            <person name="Pohl T."/>
            <person name="Merkel B.J."/>
            <person name="Hornburger P."/>
            <person name="Mueller R.-W."/>
            <person name="Bruemmer F."/>
            <person name="Labrenz M."/>
            <person name="Spormann A.M."/>
            <person name="Op Den Camp H."/>
            <person name="Overmann J."/>
            <person name="Amann R."/>
            <person name="Jetten M.S.M."/>
            <person name="Mascher T."/>
            <person name="Medema M.H."/>
            <person name="Devos D.P."/>
            <person name="Kaster A.-K."/>
            <person name="Ovreas L."/>
            <person name="Rohde M."/>
            <person name="Galperin M.Y."/>
            <person name="Jogler C."/>
        </authorList>
    </citation>
    <scope>NUCLEOTIDE SEQUENCE [LARGE SCALE GENOMIC DNA]</scope>
    <source>
        <strain evidence="9 10">Pan14r</strain>
    </source>
</reference>
<proteinExistence type="inferred from homology"/>
<dbReference type="CDD" id="cd16144">
    <property type="entry name" value="ARS_like"/>
    <property type="match status" value="1"/>
</dbReference>
<dbReference type="SUPFAM" id="SSF53649">
    <property type="entry name" value="Alkaline phosphatase-like"/>
    <property type="match status" value="1"/>
</dbReference>
<feature type="chain" id="PRO_5022824510" evidence="7">
    <location>
        <begin position="33"/>
        <end position="532"/>
    </location>
</feature>
<evidence type="ECO:0000256" key="5">
    <source>
        <dbReference type="ARBA" id="ARBA00022801"/>
    </source>
</evidence>
<dbReference type="EC" id="3.1.6.1" evidence="9"/>
<dbReference type="OrthoDB" id="9783154at2"/>
<sequence precursor="true">MFANRLDPLCGLHVFLIVVSACLTFTPNQVDAADDQRPNVLFILVDDLGLHDLGVEGSTFYETPNLDALANSSMRFTQGYASCRVCSPSRASIQLGKFTARHGITQWIGAASGMDWKRDDKMLPADYLHSLPQEDVTIAEAMAEAGYTTFFAGKWHLGGEGSLPTDHGYQINVGGHHRGSPPGGFFSPYKNPEMEDGPDGESLTLRLAKETVDFMNDHRDKPFFAMLSFYTVHAPVQTEQRRWQKYQTKAQSLPSRDHRFEVDRTLPVRIVQDHPIYAGMIETMDQAVGMVVDALAEAGLDENTIVVFTGDNGGVSSGDAYSTCNLPLRGGKGRQWEGGIREPFYLRYPPITGEGMTNDVPVTHADFYPTLLDLCGLDMRPEQHVDGVSLVPLLRGQSIADRPLYWHYPHYDNQGGEPSSLYRDGDYKLIHYYEDGRNELYDLSNDPAEQNDIADQHPQRVQQMYSQLKSWLDSVGALYPEPDPRYDPQRTAAKWKRMHTTKKESLEKSHVQFLDPDWQPDPTWWGSQVVKD</sequence>
<dbReference type="Pfam" id="PF00884">
    <property type="entry name" value="Sulfatase"/>
    <property type="match status" value="1"/>
</dbReference>
<evidence type="ECO:0000313" key="10">
    <source>
        <dbReference type="Proteomes" id="UP000317238"/>
    </source>
</evidence>
<evidence type="ECO:0000256" key="3">
    <source>
        <dbReference type="ARBA" id="ARBA00022723"/>
    </source>
</evidence>
<keyword evidence="10" id="KW-1185">Reference proteome</keyword>
<evidence type="ECO:0000256" key="7">
    <source>
        <dbReference type="SAM" id="SignalP"/>
    </source>
</evidence>
<dbReference type="RefSeq" id="WP_146440261.1">
    <property type="nucleotide sequence ID" value="NZ_SJPL01000001.1"/>
</dbReference>
<dbReference type="Gene3D" id="3.30.1120.10">
    <property type="match status" value="1"/>
</dbReference>
<dbReference type="PANTHER" id="PTHR42693">
    <property type="entry name" value="ARYLSULFATASE FAMILY MEMBER"/>
    <property type="match status" value="1"/>
</dbReference>
<dbReference type="Gene3D" id="3.40.720.10">
    <property type="entry name" value="Alkaline Phosphatase, subunit A"/>
    <property type="match status" value="1"/>
</dbReference>
<feature type="signal peptide" evidence="7">
    <location>
        <begin position="1"/>
        <end position="32"/>
    </location>
</feature>
<evidence type="ECO:0000256" key="4">
    <source>
        <dbReference type="ARBA" id="ARBA00022729"/>
    </source>
</evidence>
<evidence type="ECO:0000256" key="2">
    <source>
        <dbReference type="ARBA" id="ARBA00008779"/>
    </source>
</evidence>
<protein>
    <submittedName>
        <fullName evidence="9">Arylsulfatase</fullName>
        <ecNumber evidence="9">3.1.6.1</ecNumber>
    </submittedName>
</protein>
<dbReference type="AlphaFoldDB" id="A0A5C5YBZ0"/>
<dbReference type="InterPro" id="IPR024607">
    <property type="entry name" value="Sulfatase_CS"/>
</dbReference>
<dbReference type="InterPro" id="IPR017850">
    <property type="entry name" value="Alkaline_phosphatase_core_sf"/>
</dbReference>
<dbReference type="PROSITE" id="PS51257">
    <property type="entry name" value="PROKAR_LIPOPROTEIN"/>
    <property type="match status" value="1"/>
</dbReference>
<comment type="similarity">
    <text evidence="2">Belongs to the sulfatase family.</text>
</comment>
<evidence type="ECO:0000256" key="6">
    <source>
        <dbReference type="ARBA" id="ARBA00022837"/>
    </source>
</evidence>
<dbReference type="InterPro" id="IPR000917">
    <property type="entry name" value="Sulfatase_N"/>
</dbReference>
<dbReference type="GO" id="GO:0004065">
    <property type="term" value="F:arylsulfatase activity"/>
    <property type="evidence" value="ECO:0007669"/>
    <property type="project" value="UniProtKB-EC"/>
</dbReference>
<dbReference type="InterPro" id="IPR050738">
    <property type="entry name" value="Sulfatase"/>
</dbReference>
<dbReference type="GO" id="GO:0046872">
    <property type="term" value="F:metal ion binding"/>
    <property type="evidence" value="ECO:0007669"/>
    <property type="project" value="UniProtKB-KW"/>
</dbReference>
<dbReference type="FunFam" id="3.40.720.10:FF:000065">
    <property type="entry name" value="Arylsulfatase A"/>
    <property type="match status" value="1"/>
</dbReference>
<keyword evidence="4 7" id="KW-0732">Signal</keyword>
<evidence type="ECO:0000313" key="9">
    <source>
        <dbReference type="EMBL" id="TWT72303.1"/>
    </source>
</evidence>
<evidence type="ECO:0000256" key="1">
    <source>
        <dbReference type="ARBA" id="ARBA00001913"/>
    </source>
</evidence>
<dbReference type="PROSITE" id="PS00149">
    <property type="entry name" value="SULFATASE_2"/>
    <property type="match status" value="1"/>
</dbReference>
<keyword evidence="6" id="KW-0106">Calcium</keyword>
<keyword evidence="5 9" id="KW-0378">Hydrolase</keyword>